<keyword evidence="1" id="KW-1133">Transmembrane helix</keyword>
<evidence type="ECO:0000256" key="1">
    <source>
        <dbReference type="SAM" id="Phobius"/>
    </source>
</evidence>
<feature type="transmembrane region" description="Helical" evidence="1">
    <location>
        <begin position="12"/>
        <end position="33"/>
    </location>
</feature>
<keyword evidence="1" id="KW-0812">Transmembrane</keyword>
<keyword evidence="3" id="KW-1185">Reference proteome</keyword>
<organism evidence="2 3">
    <name type="scientific">Companilactobacillus huachuanensis</name>
    <dbReference type="NCBI Taxonomy" id="2559914"/>
    <lineage>
        <taxon>Bacteria</taxon>
        <taxon>Bacillati</taxon>
        <taxon>Bacillota</taxon>
        <taxon>Bacilli</taxon>
        <taxon>Lactobacillales</taxon>
        <taxon>Lactobacillaceae</taxon>
        <taxon>Companilactobacillus</taxon>
    </lineage>
</organism>
<gene>
    <name evidence="2" type="ORF">ACFQAV_02315</name>
</gene>
<evidence type="ECO:0000313" key="2">
    <source>
        <dbReference type="EMBL" id="MFC6175650.1"/>
    </source>
</evidence>
<dbReference type="Proteomes" id="UP001596288">
    <property type="component" value="Unassembled WGS sequence"/>
</dbReference>
<name>A0ABW1RI39_9LACO</name>
<keyword evidence="1" id="KW-0472">Membrane</keyword>
<sequence>MEKELSFAKKINFEPLLISIFFGIILATIFYSIFPMYPLIGIVMGLLGFAFDSLLIYPKYLTKYYGYWKVDDHGIRYYDYGTWNKKVQAIFSPSSGRVVDVPYSSIKAFVVVDGQSIMNTQSSLGGALNKPLTRKIHYLIIQTNQRNVKLSFAWNSSGIPTTPTDIKNVVELINSKI</sequence>
<feature type="transmembrane region" description="Helical" evidence="1">
    <location>
        <begin position="39"/>
        <end position="57"/>
    </location>
</feature>
<protein>
    <submittedName>
        <fullName evidence="2">Uncharacterized protein</fullName>
    </submittedName>
</protein>
<evidence type="ECO:0000313" key="3">
    <source>
        <dbReference type="Proteomes" id="UP001596288"/>
    </source>
</evidence>
<comment type="caution">
    <text evidence="2">The sequence shown here is derived from an EMBL/GenBank/DDBJ whole genome shotgun (WGS) entry which is preliminary data.</text>
</comment>
<proteinExistence type="predicted"/>
<dbReference type="EMBL" id="JBHSSF010000007">
    <property type="protein sequence ID" value="MFC6175650.1"/>
    <property type="molecule type" value="Genomic_DNA"/>
</dbReference>
<reference evidence="3" key="1">
    <citation type="journal article" date="2019" name="Int. J. Syst. Evol. Microbiol.">
        <title>The Global Catalogue of Microorganisms (GCM) 10K type strain sequencing project: providing services to taxonomists for standard genome sequencing and annotation.</title>
        <authorList>
            <consortium name="The Broad Institute Genomics Platform"/>
            <consortium name="The Broad Institute Genome Sequencing Center for Infectious Disease"/>
            <person name="Wu L."/>
            <person name="Ma J."/>
        </authorList>
    </citation>
    <scope>NUCLEOTIDE SEQUENCE [LARGE SCALE GENOMIC DNA]</scope>
    <source>
        <strain evidence="3">CCM 8927</strain>
    </source>
</reference>
<accession>A0ABW1RI39</accession>
<dbReference type="RefSeq" id="WP_137611142.1">
    <property type="nucleotide sequence ID" value="NZ_BJDF01000007.1"/>
</dbReference>